<gene>
    <name evidence="1" type="ordered locus">Spica_1752</name>
</gene>
<organism evidence="1 2">
    <name type="scientific">Gracilinema caldarium (strain ATCC 51460 / DSM 7334 / H1)</name>
    <name type="common">Treponema caldarium</name>
    <dbReference type="NCBI Taxonomy" id="744872"/>
    <lineage>
        <taxon>Bacteria</taxon>
        <taxon>Pseudomonadati</taxon>
        <taxon>Spirochaetota</taxon>
        <taxon>Spirochaetia</taxon>
        <taxon>Spirochaetales</taxon>
        <taxon>Breznakiellaceae</taxon>
        <taxon>Gracilinema</taxon>
    </lineage>
</organism>
<evidence type="ECO:0000313" key="2">
    <source>
        <dbReference type="Proteomes" id="UP000000503"/>
    </source>
</evidence>
<dbReference type="RefSeq" id="WP_013969201.1">
    <property type="nucleotide sequence ID" value="NC_015732.1"/>
</dbReference>
<sequence length="380" mass="44184">MFAYIDEAGNTGKNNADKIQPVFSYMTLASKINLDLDLDNTIRNIFSKYNISELHGAEQNEIIELYASDVLKLLRKNSVSFCTSIVEKDFLSYAKLYDTIFDNVENKGARFQTYQIRPLRLFMLSNLCGITPIEIAHDFYENCLFANTEDQAIQVLISNCNSILGNIHQLQDDRSKEIISDALTWAIDNPRAITTFNTRKIDRWRHLPHIVGFLPMMSMLSIYSRKHKSKIIKIVHDEQQQVNKVISEIHKIASDPNTANKWDLRENGSYELSEIKNTEFVIKDSKDSYGLQIVDICLYVITHQDHILTYEYDLPNTKKLLDYIKEHNDPFLMTMSFFQLETKLLYQKIMNKQLSKDDMDRGIKIVAEMEKKHKEQGKIT</sequence>
<dbReference type="EMBL" id="CP002868">
    <property type="protein sequence ID" value="AEJ19894.1"/>
    <property type="molecule type" value="Genomic_DNA"/>
</dbReference>
<evidence type="ECO:0000313" key="1">
    <source>
        <dbReference type="EMBL" id="AEJ19894.1"/>
    </source>
</evidence>
<reference evidence="2" key="1">
    <citation type="journal article" date="2013" name="Stand. Genomic Sci.">
        <title>Genome sequence of the thermophilic fresh-water bacterium Spirochaeta caldaria type strain (H1(T)), reclassification of Spirochaeta caldaria, Spirochaeta stenostrepta, and Spirochaeta zuelzerae in the genus Treponema as Treponema caldaria comb. nov., Treponema stenostrepta comb. nov., and Treponema zuelzerae comb. nov., and emendation of the genus Treponema.</title>
        <authorList>
            <person name="Abt B."/>
            <person name="Goker M."/>
            <person name="Scheuner C."/>
            <person name="Han C."/>
            <person name="Lu M."/>
            <person name="Misra M."/>
            <person name="Lapidus A."/>
            <person name="Nolan M."/>
            <person name="Lucas S."/>
            <person name="Hammon N."/>
            <person name="Deshpande S."/>
            <person name="Cheng J.F."/>
            <person name="Tapia R."/>
            <person name="Goodwin L.A."/>
            <person name="Pitluck S."/>
            <person name="Liolios K."/>
            <person name="Pagani I."/>
            <person name="Ivanova N."/>
            <person name="Mavromatis K."/>
            <person name="Mikhailova N."/>
            <person name="Huntemann M."/>
            <person name="Pati A."/>
            <person name="Chen A."/>
            <person name="Palaniappan K."/>
            <person name="Land M."/>
            <person name="Hauser L."/>
            <person name="Jeffries C.D."/>
            <person name="Rohde M."/>
            <person name="Spring S."/>
            <person name="Gronow S."/>
            <person name="Detter J.C."/>
            <person name="Bristow J."/>
            <person name="Eisen J.A."/>
            <person name="Markowitz V."/>
            <person name="Hugenholtz P."/>
            <person name="Kyrpides N.C."/>
            <person name="Woyke T."/>
            <person name="Klenk H.P."/>
        </authorList>
    </citation>
    <scope>NUCLEOTIDE SEQUENCE</scope>
    <source>
        <strain evidence="2">ATCC 51460 / DSM 7334 / H1</strain>
    </source>
</reference>
<keyword evidence="2" id="KW-1185">Reference proteome</keyword>
<dbReference type="AlphaFoldDB" id="F8F2Y6"/>
<dbReference type="Proteomes" id="UP000000503">
    <property type="component" value="Chromosome"/>
</dbReference>
<proteinExistence type="predicted"/>
<dbReference type="OrthoDB" id="6399948at2"/>
<dbReference type="KEGG" id="scd:Spica_1752"/>
<name>F8F2Y6_GRAC1</name>
<protein>
    <recommendedName>
        <fullName evidence="3">DUF3800 domain-containing protein</fullName>
    </recommendedName>
</protein>
<dbReference type="STRING" id="744872.Spica_1752"/>
<evidence type="ECO:0008006" key="3">
    <source>
        <dbReference type="Google" id="ProtNLM"/>
    </source>
</evidence>
<dbReference type="Pfam" id="PF12686">
    <property type="entry name" value="DUF3800"/>
    <property type="match status" value="1"/>
</dbReference>
<accession>F8F2Y6</accession>
<dbReference type="HOGENOM" id="CLU_062191_1_1_12"/>
<dbReference type="InterPro" id="IPR024524">
    <property type="entry name" value="DUF3800"/>
</dbReference>
<dbReference type="eggNOG" id="ENOG502Z86J">
    <property type="taxonomic scope" value="Bacteria"/>
</dbReference>